<proteinExistence type="predicted"/>
<dbReference type="AlphaFoldDB" id="A0AAV8UBZ5"/>
<accession>A0AAV8UBZ5</accession>
<dbReference type="Proteomes" id="UP001159364">
    <property type="component" value="Linkage Group LG08"/>
</dbReference>
<name>A0AAV8UBZ5_9ROSI</name>
<comment type="caution">
    <text evidence="1">The sequence shown here is derived from an EMBL/GenBank/DDBJ whole genome shotgun (WGS) entry which is preliminary data.</text>
</comment>
<evidence type="ECO:0000313" key="1">
    <source>
        <dbReference type="EMBL" id="KAJ8898862.1"/>
    </source>
</evidence>
<protein>
    <submittedName>
        <fullName evidence="1">Uncharacterized protein</fullName>
    </submittedName>
</protein>
<dbReference type="EMBL" id="JAIWQS010000008">
    <property type="protein sequence ID" value="KAJ8898862.1"/>
    <property type="molecule type" value="Genomic_DNA"/>
</dbReference>
<evidence type="ECO:0000313" key="2">
    <source>
        <dbReference type="Proteomes" id="UP001159364"/>
    </source>
</evidence>
<reference evidence="1 2" key="1">
    <citation type="submission" date="2021-09" db="EMBL/GenBank/DDBJ databases">
        <title>Genomic insights and catalytic innovation underlie evolution of tropane alkaloids biosynthesis.</title>
        <authorList>
            <person name="Wang Y.-J."/>
            <person name="Tian T."/>
            <person name="Huang J.-P."/>
            <person name="Huang S.-X."/>
        </authorList>
    </citation>
    <scope>NUCLEOTIDE SEQUENCE [LARGE SCALE GENOMIC DNA]</scope>
    <source>
        <strain evidence="1">KIB-2018</strain>
        <tissue evidence="1">Leaf</tissue>
    </source>
</reference>
<sequence length="70" mass="7605">MYHPSPSPLIHPSNAGTGELILDMRPFKVNVVTNAASLSVSVSLLKVSSYSLGAFSQEEIFRYFVTSIDS</sequence>
<organism evidence="1 2">
    <name type="scientific">Erythroxylum novogranatense</name>
    <dbReference type="NCBI Taxonomy" id="1862640"/>
    <lineage>
        <taxon>Eukaryota</taxon>
        <taxon>Viridiplantae</taxon>
        <taxon>Streptophyta</taxon>
        <taxon>Embryophyta</taxon>
        <taxon>Tracheophyta</taxon>
        <taxon>Spermatophyta</taxon>
        <taxon>Magnoliopsida</taxon>
        <taxon>eudicotyledons</taxon>
        <taxon>Gunneridae</taxon>
        <taxon>Pentapetalae</taxon>
        <taxon>rosids</taxon>
        <taxon>fabids</taxon>
        <taxon>Malpighiales</taxon>
        <taxon>Erythroxylaceae</taxon>
        <taxon>Erythroxylum</taxon>
    </lineage>
</organism>
<keyword evidence="2" id="KW-1185">Reference proteome</keyword>
<gene>
    <name evidence="1" type="ORF">K2173_008171</name>
</gene>